<name>A0A2S5CUK0_LYSSH</name>
<evidence type="ECO:0000256" key="1">
    <source>
        <dbReference type="ARBA" id="ARBA00010923"/>
    </source>
</evidence>
<dbReference type="PANTHER" id="PTHR43140:SF1">
    <property type="entry name" value="TYPE I RESTRICTION ENZYME ECOKI SPECIFICITY SUBUNIT"/>
    <property type="match status" value="1"/>
</dbReference>
<keyword evidence="2" id="KW-0680">Restriction system</keyword>
<protein>
    <recommendedName>
        <fullName evidence="5">Type I restriction modification DNA specificity domain-containing protein</fullName>
    </recommendedName>
</protein>
<evidence type="ECO:0000313" key="7">
    <source>
        <dbReference type="Proteomes" id="UP000237319"/>
    </source>
</evidence>
<evidence type="ECO:0000256" key="2">
    <source>
        <dbReference type="ARBA" id="ARBA00022747"/>
    </source>
</evidence>
<dbReference type="InterPro" id="IPR051212">
    <property type="entry name" value="Type-I_RE_S_subunit"/>
</dbReference>
<dbReference type="RefSeq" id="WP_103977889.1">
    <property type="nucleotide sequence ID" value="NZ_PGLV01000004.1"/>
</dbReference>
<dbReference type="PANTHER" id="PTHR43140">
    <property type="entry name" value="TYPE-1 RESTRICTION ENZYME ECOKI SPECIFICITY PROTEIN"/>
    <property type="match status" value="1"/>
</dbReference>
<dbReference type="Proteomes" id="UP000237319">
    <property type="component" value="Unassembled WGS sequence"/>
</dbReference>
<comment type="caution">
    <text evidence="6">The sequence shown here is derived from an EMBL/GenBank/DDBJ whole genome shotgun (WGS) entry which is preliminary data.</text>
</comment>
<dbReference type="InterPro" id="IPR044946">
    <property type="entry name" value="Restrct_endonuc_typeI_TRD_sf"/>
</dbReference>
<keyword evidence="3" id="KW-0238">DNA-binding</keyword>
<keyword evidence="7" id="KW-1185">Reference proteome</keyword>
<feature type="domain" description="Type I restriction modification DNA specificity" evidence="5">
    <location>
        <begin position="34"/>
        <end position="193"/>
    </location>
</feature>
<proteinExistence type="inferred from homology"/>
<evidence type="ECO:0000256" key="4">
    <source>
        <dbReference type="ARBA" id="ARBA00038652"/>
    </source>
</evidence>
<dbReference type="InterPro" id="IPR000055">
    <property type="entry name" value="Restrct_endonuc_typeI_TRD"/>
</dbReference>
<accession>A0A2S5CUK0</accession>
<dbReference type="EMBL" id="PGLV01000004">
    <property type="protein sequence ID" value="POZ54503.1"/>
    <property type="molecule type" value="Genomic_DNA"/>
</dbReference>
<dbReference type="GO" id="GO:0003677">
    <property type="term" value="F:DNA binding"/>
    <property type="evidence" value="ECO:0007669"/>
    <property type="project" value="UniProtKB-KW"/>
</dbReference>
<gene>
    <name evidence="6" type="ORF">LYSIN_03838</name>
</gene>
<dbReference type="SUPFAM" id="SSF116734">
    <property type="entry name" value="DNA methylase specificity domain"/>
    <property type="match status" value="1"/>
</dbReference>
<sequence length="227" mass="26428">MWIKEIEISKIRKDGRWKVELFTDILEKKSSVYNMVRIGEIVNERKENVKPSLFKNREFNYIGLENIVPMTGEITSFKPKKGEEIKSVSKIFAANDILYGKLRPNLNKVYLADKSNLLSEGICSSEFHVLIPDTKKVLPNYLRSILSSKYIQNYVYYMQTGSALPRLSLKDLYQIEIPLPPLSVQHELENKLKLQIDRIKDLREELNLLPKNMLIELEEVTEKGLLI</sequence>
<comment type="subunit">
    <text evidence="4">The methyltransferase is composed of M and S polypeptides.</text>
</comment>
<dbReference type="GO" id="GO:0009307">
    <property type="term" value="P:DNA restriction-modification system"/>
    <property type="evidence" value="ECO:0007669"/>
    <property type="project" value="UniProtKB-KW"/>
</dbReference>
<comment type="similarity">
    <text evidence="1">Belongs to the type-I restriction system S methylase family.</text>
</comment>
<evidence type="ECO:0000256" key="3">
    <source>
        <dbReference type="ARBA" id="ARBA00023125"/>
    </source>
</evidence>
<organism evidence="6 7">
    <name type="scientific">Lysinibacillus sphaericus</name>
    <name type="common">Bacillus sphaericus</name>
    <dbReference type="NCBI Taxonomy" id="1421"/>
    <lineage>
        <taxon>Bacteria</taxon>
        <taxon>Bacillati</taxon>
        <taxon>Bacillota</taxon>
        <taxon>Bacilli</taxon>
        <taxon>Bacillales</taxon>
        <taxon>Bacillaceae</taxon>
        <taxon>Lysinibacillus</taxon>
    </lineage>
</organism>
<dbReference type="Gene3D" id="3.90.220.20">
    <property type="entry name" value="DNA methylase specificity domains"/>
    <property type="match status" value="1"/>
</dbReference>
<dbReference type="REBASE" id="269459">
    <property type="entry name" value="S.LspA1BORF3837P"/>
</dbReference>
<dbReference type="Pfam" id="PF01420">
    <property type="entry name" value="Methylase_S"/>
    <property type="match status" value="1"/>
</dbReference>
<evidence type="ECO:0000313" key="6">
    <source>
        <dbReference type="EMBL" id="POZ54503.1"/>
    </source>
</evidence>
<dbReference type="AlphaFoldDB" id="A0A2S5CUK0"/>
<evidence type="ECO:0000259" key="5">
    <source>
        <dbReference type="Pfam" id="PF01420"/>
    </source>
</evidence>
<reference evidence="6 7" key="1">
    <citation type="submission" date="2017-11" db="EMBL/GenBank/DDBJ databases">
        <title>Genome sequence of Lysinibacillus sphaericus, a lignin-degrading bacteria isolated from municipal solid waste soil.</title>
        <authorList>
            <person name="Persinoti G.F."/>
            <person name="Paixao D.A."/>
            <person name="Bugg T.D."/>
            <person name="Squina F.M."/>
        </authorList>
    </citation>
    <scope>NUCLEOTIDE SEQUENCE [LARGE SCALE GENOMIC DNA]</scope>
    <source>
        <strain evidence="6 7">A1</strain>
    </source>
</reference>